<dbReference type="Pfam" id="PF14103">
    <property type="entry name" value="DUF4276"/>
    <property type="match status" value="1"/>
</dbReference>
<dbReference type="AlphaFoldDB" id="A0A1F6D3C9"/>
<dbReference type="InterPro" id="IPR025455">
    <property type="entry name" value="DUF4276"/>
</dbReference>
<organism evidence="1 2">
    <name type="scientific">Handelsmanbacteria sp. (strain RIFCSPLOWO2_12_FULL_64_10)</name>
    <dbReference type="NCBI Taxonomy" id="1817868"/>
    <lineage>
        <taxon>Bacteria</taxon>
        <taxon>Candidatus Handelsmaniibacteriota</taxon>
    </lineage>
</organism>
<name>A0A1F6D3C9_HANXR</name>
<gene>
    <name evidence="1" type="ORF">A3F84_21185</name>
</gene>
<evidence type="ECO:0000313" key="2">
    <source>
        <dbReference type="Proteomes" id="UP000178606"/>
    </source>
</evidence>
<reference evidence="1 2" key="1">
    <citation type="journal article" date="2016" name="Nat. Commun.">
        <title>Thousands of microbial genomes shed light on interconnected biogeochemical processes in an aquifer system.</title>
        <authorList>
            <person name="Anantharaman K."/>
            <person name="Brown C.T."/>
            <person name="Hug L.A."/>
            <person name="Sharon I."/>
            <person name="Castelle C.J."/>
            <person name="Probst A.J."/>
            <person name="Thomas B.C."/>
            <person name="Singh A."/>
            <person name="Wilkins M.J."/>
            <person name="Karaoz U."/>
            <person name="Brodie E.L."/>
            <person name="Williams K.H."/>
            <person name="Hubbard S.S."/>
            <person name="Banfield J.F."/>
        </authorList>
    </citation>
    <scope>NUCLEOTIDE SEQUENCE [LARGE SCALE GENOMIC DNA]</scope>
    <source>
        <strain evidence="2">RIFCSPLOWO2_12_FULL_64_10</strain>
    </source>
</reference>
<evidence type="ECO:0000313" key="1">
    <source>
        <dbReference type="EMBL" id="OGG55944.1"/>
    </source>
</evidence>
<protein>
    <recommendedName>
        <fullName evidence="3">DUF4276 family protein</fullName>
    </recommendedName>
</protein>
<comment type="caution">
    <text evidence="1">The sequence shown here is derived from an EMBL/GenBank/DDBJ whole genome shotgun (WGS) entry which is preliminary data.</text>
</comment>
<sequence length="201" mass="22701">MVKAQIFVEGGGDRNNTRTDFRRGFAEFFKKVLPGGQRPKVIPCGSRNDTFDDFRAAMARPQDTFILLLVDSEGPVAVGIGSWAHLKDRDGWDRPDGATDDRAHLMVQCMEAWFLADKEVMVDYYGEGFNRNALPGQQDIEQIAKTDVTRALENATRNTRTKGSYHKTRHGFELLARIDPAKVRRASKHANRLCETLETTK</sequence>
<proteinExistence type="predicted"/>
<dbReference type="Proteomes" id="UP000178606">
    <property type="component" value="Unassembled WGS sequence"/>
</dbReference>
<dbReference type="EMBL" id="MFKF01000055">
    <property type="protein sequence ID" value="OGG55944.1"/>
    <property type="molecule type" value="Genomic_DNA"/>
</dbReference>
<evidence type="ECO:0008006" key="3">
    <source>
        <dbReference type="Google" id="ProtNLM"/>
    </source>
</evidence>
<accession>A0A1F6D3C9</accession>